<name>A0A7Y9E6B8_9ACTN</name>
<gene>
    <name evidence="1" type="ORF">BJZ21_002124</name>
</gene>
<evidence type="ECO:0000313" key="1">
    <source>
        <dbReference type="EMBL" id="NYD42041.1"/>
    </source>
</evidence>
<protein>
    <submittedName>
        <fullName evidence="1">Putative nucleic-acid-binding Zn-ribbon protein</fullName>
    </submittedName>
</protein>
<keyword evidence="2" id="KW-1185">Reference proteome</keyword>
<dbReference type="Proteomes" id="UP000535511">
    <property type="component" value="Unassembled WGS sequence"/>
</dbReference>
<comment type="caution">
    <text evidence="1">The sequence shown here is derived from an EMBL/GenBank/DDBJ whole genome shotgun (WGS) entry which is preliminary data.</text>
</comment>
<dbReference type="EMBL" id="JACCBG010000001">
    <property type="protein sequence ID" value="NYD42041.1"/>
    <property type="molecule type" value="Genomic_DNA"/>
</dbReference>
<proteinExistence type="predicted"/>
<dbReference type="RefSeq" id="WP_179663722.1">
    <property type="nucleotide sequence ID" value="NZ_JACCBG010000001.1"/>
</dbReference>
<dbReference type="AlphaFoldDB" id="A0A7Y9E6B8"/>
<sequence length="87" mass="9606">MPDQFATPVDELTEVHVAGRVLECLVCAGRTFARREIKLNTTGMSFIGLDWANRSGQGVICRTCGFVHTFLGGALEWRRPDAVAREP</sequence>
<organism evidence="1 2">
    <name type="scientific">Nocardioides panaciterrulae</name>
    <dbReference type="NCBI Taxonomy" id="661492"/>
    <lineage>
        <taxon>Bacteria</taxon>
        <taxon>Bacillati</taxon>
        <taxon>Actinomycetota</taxon>
        <taxon>Actinomycetes</taxon>
        <taxon>Propionibacteriales</taxon>
        <taxon>Nocardioidaceae</taxon>
        <taxon>Nocardioides</taxon>
    </lineage>
</organism>
<accession>A0A7Y9E6B8</accession>
<evidence type="ECO:0000313" key="2">
    <source>
        <dbReference type="Proteomes" id="UP000535511"/>
    </source>
</evidence>
<reference evidence="1 2" key="1">
    <citation type="submission" date="2020-07" db="EMBL/GenBank/DDBJ databases">
        <title>Sequencing the genomes of 1000 actinobacteria strains.</title>
        <authorList>
            <person name="Klenk H.-P."/>
        </authorList>
    </citation>
    <scope>NUCLEOTIDE SEQUENCE [LARGE SCALE GENOMIC DNA]</scope>
    <source>
        <strain evidence="1 2">DSM 21350</strain>
    </source>
</reference>